<proteinExistence type="predicted"/>
<dbReference type="AlphaFoldDB" id="A0A917KS24"/>
<reference evidence="1" key="2">
    <citation type="submission" date="2020-09" db="EMBL/GenBank/DDBJ databases">
        <authorList>
            <person name="Sun Q."/>
            <person name="Zhou Y."/>
        </authorList>
    </citation>
    <scope>NUCLEOTIDE SEQUENCE</scope>
    <source>
        <strain evidence="1">CGMCC 1.3617</strain>
    </source>
</reference>
<organism evidence="1 2">
    <name type="scientific">Neoroseomonas lacus</name>
    <dbReference type="NCBI Taxonomy" id="287609"/>
    <lineage>
        <taxon>Bacteria</taxon>
        <taxon>Pseudomonadati</taxon>
        <taxon>Pseudomonadota</taxon>
        <taxon>Alphaproteobacteria</taxon>
        <taxon>Acetobacterales</taxon>
        <taxon>Acetobacteraceae</taxon>
        <taxon>Neoroseomonas</taxon>
    </lineage>
</organism>
<sequence length="80" mass="8740">MEGDLHPVVAAPRITTCTARRIARRRVLRISQVHGIRPTMAITISTRDTAAAVTDSAVLIFLIERGPLGINTIHVRKLSS</sequence>
<dbReference type="EMBL" id="BMKW01000007">
    <property type="protein sequence ID" value="GGJ21851.1"/>
    <property type="molecule type" value="Genomic_DNA"/>
</dbReference>
<keyword evidence="2" id="KW-1185">Reference proteome</keyword>
<comment type="caution">
    <text evidence="1">The sequence shown here is derived from an EMBL/GenBank/DDBJ whole genome shotgun (WGS) entry which is preliminary data.</text>
</comment>
<evidence type="ECO:0000313" key="2">
    <source>
        <dbReference type="Proteomes" id="UP000661507"/>
    </source>
</evidence>
<protein>
    <submittedName>
        <fullName evidence="1">Uncharacterized protein</fullName>
    </submittedName>
</protein>
<reference evidence="1" key="1">
    <citation type="journal article" date="2014" name="Int. J. Syst. Evol. Microbiol.">
        <title>Complete genome sequence of Corynebacterium casei LMG S-19264T (=DSM 44701T), isolated from a smear-ripened cheese.</title>
        <authorList>
            <consortium name="US DOE Joint Genome Institute (JGI-PGF)"/>
            <person name="Walter F."/>
            <person name="Albersmeier A."/>
            <person name="Kalinowski J."/>
            <person name="Ruckert C."/>
        </authorList>
    </citation>
    <scope>NUCLEOTIDE SEQUENCE</scope>
    <source>
        <strain evidence="1">CGMCC 1.3617</strain>
    </source>
</reference>
<gene>
    <name evidence="1" type="ORF">GCM10011320_31350</name>
</gene>
<dbReference type="Proteomes" id="UP000661507">
    <property type="component" value="Unassembled WGS sequence"/>
</dbReference>
<accession>A0A917KS24</accession>
<name>A0A917KS24_9PROT</name>
<evidence type="ECO:0000313" key="1">
    <source>
        <dbReference type="EMBL" id="GGJ21851.1"/>
    </source>
</evidence>